<evidence type="ECO:0000313" key="2">
    <source>
        <dbReference type="EMBL" id="KKK72026.1"/>
    </source>
</evidence>
<gene>
    <name evidence="2" type="ORF">LCGC14_2908020</name>
</gene>
<feature type="non-terminal residue" evidence="2">
    <location>
        <position position="1"/>
    </location>
</feature>
<name>A0A0F9AIM0_9ZZZZ</name>
<dbReference type="AlphaFoldDB" id="A0A0F9AIM0"/>
<evidence type="ECO:0000256" key="1">
    <source>
        <dbReference type="SAM" id="MobiDB-lite"/>
    </source>
</evidence>
<protein>
    <submittedName>
        <fullName evidence="2">Uncharacterized protein</fullName>
    </submittedName>
</protein>
<comment type="caution">
    <text evidence="2">The sequence shown here is derived from an EMBL/GenBank/DDBJ whole genome shotgun (WGS) entry which is preliminary data.</text>
</comment>
<sequence>DYDRDKLEFVERRICIGMITNMEYIQLVTPFWREDLLATKWGRLVCQWSLEYYNKYKRSPGQDIESLYEQHKAELDPDTQDSMGAFLHGLSNEYKQEYDRHDEEGRQIFNVEYLIDQTKEYFQQQNLIRHQEDITQRIERGEVQEGEATASTFAPAYVDHTTYVDPCTTRGVLGSANSTDPVSVGNRATLE</sequence>
<proteinExistence type="predicted"/>
<reference evidence="2" key="1">
    <citation type="journal article" date="2015" name="Nature">
        <title>Complex archaea that bridge the gap between prokaryotes and eukaryotes.</title>
        <authorList>
            <person name="Spang A."/>
            <person name="Saw J.H."/>
            <person name="Jorgensen S.L."/>
            <person name="Zaremba-Niedzwiedzka K."/>
            <person name="Martijn J."/>
            <person name="Lind A.E."/>
            <person name="van Eijk R."/>
            <person name="Schleper C."/>
            <person name="Guy L."/>
            <person name="Ettema T.J."/>
        </authorList>
    </citation>
    <scope>NUCLEOTIDE SEQUENCE</scope>
</reference>
<dbReference type="EMBL" id="LAZR01057460">
    <property type="protein sequence ID" value="KKK72026.1"/>
    <property type="molecule type" value="Genomic_DNA"/>
</dbReference>
<feature type="region of interest" description="Disordered" evidence="1">
    <location>
        <begin position="171"/>
        <end position="191"/>
    </location>
</feature>
<organism evidence="2">
    <name type="scientific">marine sediment metagenome</name>
    <dbReference type="NCBI Taxonomy" id="412755"/>
    <lineage>
        <taxon>unclassified sequences</taxon>
        <taxon>metagenomes</taxon>
        <taxon>ecological metagenomes</taxon>
    </lineage>
</organism>
<accession>A0A0F9AIM0</accession>